<organism evidence="8 9">
    <name type="scientific">Lates japonicus</name>
    <name type="common">Japanese lates</name>
    <dbReference type="NCBI Taxonomy" id="270547"/>
    <lineage>
        <taxon>Eukaryota</taxon>
        <taxon>Metazoa</taxon>
        <taxon>Chordata</taxon>
        <taxon>Craniata</taxon>
        <taxon>Vertebrata</taxon>
        <taxon>Euteleostomi</taxon>
        <taxon>Actinopterygii</taxon>
        <taxon>Neopterygii</taxon>
        <taxon>Teleostei</taxon>
        <taxon>Neoteleostei</taxon>
        <taxon>Acanthomorphata</taxon>
        <taxon>Carangaria</taxon>
        <taxon>Carangaria incertae sedis</taxon>
        <taxon>Centropomidae</taxon>
        <taxon>Lates</taxon>
    </lineage>
</organism>
<evidence type="ECO:0000256" key="5">
    <source>
        <dbReference type="PIRSR" id="PIRSR622684-1"/>
    </source>
</evidence>
<comment type="caution">
    <text evidence="8">The sequence shown here is derived from an EMBL/GenBank/DDBJ whole genome shotgun (WGS) entry which is preliminary data.</text>
</comment>
<keyword evidence="9" id="KW-1185">Reference proteome</keyword>
<name>A0AAD3NHW1_LATJO</name>
<feature type="domain" description="Calpain catalytic" evidence="7">
    <location>
        <begin position="52"/>
        <end position="93"/>
    </location>
</feature>
<comment type="subcellular location">
    <subcellularLocation>
        <location evidence="1">Cytoplasm</location>
    </subcellularLocation>
</comment>
<dbReference type="Gene3D" id="3.90.70.10">
    <property type="entry name" value="Cysteine proteinases"/>
    <property type="match status" value="1"/>
</dbReference>
<dbReference type="InterPro" id="IPR022684">
    <property type="entry name" value="Calpain_cysteine_protease"/>
</dbReference>
<keyword evidence="4" id="KW-0677">Repeat</keyword>
<evidence type="ECO:0000256" key="2">
    <source>
        <dbReference type="ARBA" id="ARBA00007623"/>
    </source>
</evidence>
<evidence type="ECO:0000313" key="9">
    <source>
        <dbReference type="Proteomes" id="UP001279410"/>
    </source>
</evidence>
<dbReference type="EMBL" id="BRZM01002607">
    <property type="protein sequence ID" value="GLD74967.1"/>
    <property type="molecule type" value="Genomic_DNA"/>
</dbReference>
<sequence length="251" mass="28210">MVEEQIYATGMAYRLRSQWDRDEGLGQNHNAVKFLGQDYESLKAQCLRSGNLFEDSLFPCAASSLGFNELGPRSSKTYGVRWMRPTEFCKRPGFWQFGEWVEVVIDDRLPVKDGKLLFVHSAEGTEFWSALLEKAYAKLNGCYEALSGGSTSEGFEDFTGGVTEMYELGKAPSDLFSIIRRAIDRGSLLGCSIDITSSRDMEAVTFKKLVKGHAYSVTGVDEVVYRGNMTKLVRIRNPWGEVEWTGAWSDK</sequence>
<dbReference type="Proteomes" id="UP001279410">
    <property type="component" value="Unassembled WGS sequence"/>
</dbReference>
<gene>
    <name evidence="8" type="ORF">AKAME5_002629900</name>
</gene>
<dbReference type="InterPro" id="IPR001300">
    <property type="entry name" value="Peptidase_C2_calpain_cat"/>
</dbReference>
<feature type="active site" evidence="5">
    <location>
        <position position="213"/>
    </location>
</feature>
<evidence type="ECO:0000256" key="1">
    <source>
        <dbReference type="ARBA" id="ARBA00004496"/>
    </source>
</evidence>
<dbReference type="GO" id="GO:0005737">
    <property type="term" value="C:cytoplasm"/>
    <property type="evidence" value="ECO:0007669"/>
    <property type="project" value="TreeGrafter"/>
</dbReference>
<protein>
    <submittedName>
        <fullName evidence="8">Calpain-1 catalytic subunit-like protein</fullName>
    </submittedName>
</protein>
<dbReference type="PROSITE" id="PS50203">
    <property type="entry name" value="CALPAIN_CAT"/>
    <property type="match status" value="2"/>
</dbReference>
<dbReference type="GO" id="GO:0004198">
    <property type="term" value="F:calcium-dependent cysteine-type endopeptidase activity"/>
    <property type="evidence" value="ECO:0007669"/>
    <property type="project" value="InterPro"/>
</dbReference>
<accession>A0AAD3NHW1</accession>
<evidence type="ECO:0000313" key="8">
    <source>
        <dbReference type="EMBL" id="GLD74967.1"/>
    </source>
</evidence>
<dbReference type="InterPro" id="IPR038765">
    <property type="entry name" value="Papain-like_cys_pep_sf"/>
</dbReference>
<dbReference type="SMART" id="SM00230">
    <property type="entry name" value="CysPc"/>
    <property type="match status" value="1"/>
</dbReference>
<proteinExistence type="inferred from homology"/>
<dbReference type="PRINTS" id="PR00704">
    <property type="entry name" value="CALPAIN"/>
</dbReference>
<dbReference type="PANTHER" id="PTHR10183:SF284">
    <property type="entry name" value="CALPAIN-1 CATALYTIC SUBUNIT"/>
    <property type="match status" value="1"/>
</dbReference>
<comment type="caution">
    <text evidence="6">Lacks conserved residue(s) required for the propagation of feature annotation.</text>
</comment>
<feature type="active site" evidence="5">
    <location>
        <position position="237"/>
    </location>
</feature>
<dbReference type="PANTHER" id="PTHR10183">
    <property type="entry name" value="CALPAIN"/>
    <property type="match status" value="1"/>
</dbReference>
<dbReference type="CDD" id="cd00044">
    <property type="entry name" value="CysPc"/>
    <property type="match status" value="1"/>
</dbReference>
<dbReference type="SUPFAM" id="SSF54001">
    <property type="entry name" value="Cysteine proteinases"/>
    <property type="match status" value="1"/>
</dbReference>
<comment type="similarity">
    <text evidence="2">Belongs to the peptidase C2 family.</text>
</comment>
<evidence type="ECO:0000256" key="6">
    <source>
        <dbReference type="PROSITE-ProRule" id="PRU00239"/>
    </source>
</evidence>
<keyword evidence="3" id="KW-0963">Cytoplasm</keyword>
<evidence type="ECO:0000256" key="4">
    <source>
        <dbReference type="ARBA" id="ARBA00022737"/>
    </source>
</evidence>
<feature type="domain" description="Calpain catalytic" evidence="7">
    <location>
        <begin position="94"/>
        <end position="251"/>
    </location>
</feature>
<evidence type="ECO:0000259" key="7">
    <source>
        <dbReference type="PROSITE" id="PS50203"/>
    </source>
</evidence>
<evidence type="ECO:0000256" key="3">
    <source>
        <dbReference type="ARBA" id="ARBA00022490"/>
    </source>
</evidence>
<dbReference type="GO" id="GO:0006508">
    <property type="term" value="P:proteolysis"/>
    <property type="evidence" value="ECO:0007669"/>
    <property type="project" value="InterPro"/>
</dbReference>
<dbReference type="Pfam" id="PF00648">
    <property type="entry name" value="Peptidase_C2"/>
    <property type="match status" value="1"/>
</dbReference>
<dbReference type="AlphaFoldDB" id="A0AAD3NHW1"/>
<reference evidence="8" key="1">
    <citation type="submission" date="2022-08" db="EMBL/GenBank/DDBJ databases">
        <title>Genome sequencing of akame (Lates japonicus).</title>
        <authorList>
            <person name="Hashiguchi Y."/>
            <person name="Takahashi H."/>
        </authorList>
    </citation>
    <scope>NUCLEOTIDE SEQUENCE</scope>
    <source>
        <strain evidence="8">Kochi</strain>
    </source>
</reference>